<name>A0A0C2IR52_9PEZI</name>
<feature type="signal peptide" evidence="1">
    <location>
        <begin position="1"/>
        <end position="30"/>
    </location>
</feature>
<dbReference type="RefSeq" id="XP_040615517.1">
    <property type="nucleotide sequence ID" value="XM_040763272.1"/>
</dbReference>
<comment type="caution">
    <text evidence="2">The sequence shown here is derived from an EMBL/GenBank/DDBJ whole genome shotgun (WGS) entry which is preliminary data.</text>
</comment>
<gene>
    <name evidence="2" type="ORF">SPBR_04995</name>
</gene>
<dbReference type="AlphaFoldDB" id="A0A0C2IR52"/>
<dbReference type="GeneID" id="63678193"/>
<reference evidence="2 3" key="1">
    <citation type="journal article" date="2014" name="BMC Genomics">
        <title>Comparative genomics of the major fungal agents of human and animal Sporotrichosis: Sporothrix schenckii and Sporothrix brasiliensis.</title>
        <authorList>
            <person name="Teixeira M.M."/>
            <person name="de Almeida L.G."/>
            <person name="Kubitschek-Barreira P."/>
            <person name="Alves F.L."/>
            <person name="Kioshima E.S."/>
            <person name="Abadio A.K."/>
            <person name="Fernandes L."/>
            <person name="Derengowski L.S."/>
            <person name="Ferreira K.S."/>
            <person name="Souza R.C."/>
            <person name="Ruiz J.C."/>
            <person name="de Andrade N.C."/>
            <person name="Paes H.C."/>
            <person name="Nicola A.M."/>
            <person name="Albuquerque P."/>
            <person name="Gerber A.L."/>
            <person name="Martins V.P."/>
            <person name="Peconick L.D."/>
            <person name="Neto A.V."/>
            <person name="Chaucanez C.B."/>
            <person name="Silva P.A."/>
            <person name="Cunha O.L."/>
            <person name="de Oliveira F.F."/>
            <person name="dos Santos T.C."/>
            <person name="Barros A.L."/>
            <person name="Soares M.A."/>
            <person name="de Oliveira L.M."/>
            <person name="Marini M.M."/>
            <person name="Villalobos-Duno H."/>
            <person name="Cunha M.M."/>
            <person name="de Hoog S."/>
            <person name="da Silveira J.F."/>
            <person name="Henrissat B."/>
            <person name="Nino-Vega G.A."/>
            <person name="Cisalpino P.S."/>
            <person name="Mora-Montes H.M."/>
            <person name="Almeida S.R."/>
            <person name="Stajich J.E."/>
            <person name="Lopes-Bezerra L.M."/>
            <person name="Vasconcelos A.T."/>
            <person name="Felipe M.S."/>
        </authorList>
    </citation>
    <scope>NUCLEOTIDE SEQUENCE [LARGE SCALE GENOMIC DNA]</scope>
    <source>
        <strain evidence="2 3">5110</strain>
    </source>
</reference>
<evidence type="ECO:0008006" key="4">
    <source>
        <dbReference type="Google" id="ProtNLM"/>
    </source>
</evidence>
<keyword evidence="1" id="KW-0732">Signal</keyword>
<proteinExistence type="predicted"/>
<evidence type="ECO:0000313" key="2">
    <source>
        <dbReference type="EMBL" id="KIH87507.1"/>
    </source>
</evidence>
<dbReference type="Proteomes" id="UP000031575">
    <property type="component" value="Unassembled WGS sequence"/>
</dbReference>
<keyword evidence="3" id="KW-1185">Reference proteome</keyword>
<dbReference type="EMBL" id="AWTV01000010">
    <property type="protein sequence ID" value="KIH87507.1"/>
    <property type="molecule type" value="Genomic_DNA"/>
</dbReference>
<dbReference type="OrthoDB" id="5214471at2759"/>
<evidence type="ECO:0000313" key="3">
    <source>
        <dbReference type="Proteomes" id="UP000031575"/>
    </source>
</evidence>
<evidence type="ECO:0000256" key="1">
    <source>
        <dbReference type="SAM" id="SignalP"/>
    </source>
</evidence>
<feature type="chain" id="PRO_5002162666" description="Carbohydrate kinase FGGY C-terminal domain-containing protein" evidence="1">
    <location>
        <begin position="31"/>
        <end position="438"/>
    </location>
</feature>
<dbReference type="HOGENOM" id="CLU_781135_0_0_1"/>
<dbReference type="VEuPathDB" id="FungiDB:SPBR_04995"/>
<organism evidence="2 3">
    <name type="scientific">Sporothrix brasiliensis 5110</name>
    <dbReference type="NCBI Taxonomy" id="1398154"/>
    <lineage>
        <taxon>Eukaryota</taxon>
        <taxon>Fungi</taxon>
        <taxon>Dikarya</taxon>
        <taxon>Ascomycota</taxon>
        <taxon>Pezizomycotina</taxon>
        <taxon>Sordariomycetes</taxon>
        <taxon>Sordariomycetidae</taxon>
        <taxon>Ophiostomatales</taxon>
        <taxon>Ophiostomataceae</taxon>
        <taxon>Sporothrix</taxon>
    </lineage>
</organism>
<protein>
    <recommendedName>
        <fullName evidence="4">Carbohydrate kinase FGGY C-terminal domain-containing protein</fullName>
    </recommendedName>
</protein>
<accession>A0A0C2IR52</accession>
<sequence length="438" mass="48162">MKLARRVGEFPLPSFSFLLLVLLRWGPAPALGYAAFGPDDQYPIIRPPETRYPPTATRMRCGLRKPTDYPVGLYLGPSRLFVHLLFTSSQLISRSPQKLYTDSHRTASYYNEDDQAVETLASVPACPAWRNYTEDVVRDRGRWGWDCEADMACSNAAETMFADAMAAIMDASESALGHAPIIGYVVLPHNTTELTGLFDTVLHHDFPCYQWARRGDYVEYDIIRPAEAVQYTYHDQMPWGQSDDTGEEDAFVLLANLEPGFLELAGVCPVDVDVCRTSELAARAWPALGEDALWPPATWSNTTSDDRASPSARFGQAVRRLADAVAAYVTAAATEPECSGHVRGVVVAGAASEQAMAALRIALHDVLPYTNDTPFYDTVDPASVFSLGAAVLGRNTQLADEHADCDCMVDEALRRPHGSPSDDAFPCNRTMAHLDDIY</sequence>